<dbReference type="Proteomes" id="UP001226091">
    <property type="component" value="Chromosome"/>
</dbReference>
<organism evidence="1 2">
    <name type="scientific">Metabacillus hrfriensis</name>
    <dbReference type="NCBI Taxonomy" id="3048891"/>
    <lineage>
        <taxon>Bacteria</taxon>
        <taxon>Bacillati</taxon>
        <taxon>Bacillota</taxon>
        <taxon>Bacilli</taxon>
        <taxon>Bacillales</taxon>
        <taxon>Bacillaceae</taxon>
        <taxon>Metabacillus</taxon>
    </lineage>
</organism>
<dbReference type="EMBL" id="CP126116">
    <property type="protein sequence ID" value="WHZ57041.1"/>
    <property type="molecule type" value="Genomic_DNA"/>
</dbReference>
<sequence>MKKEVQESMIIRNLQTAKELEEVRRLEAIIWSMEDSVPVNQSVAVVKNGGFILGAFYKNVLIGFQYSFPGYDGNKVYLVSHSLGIHPDYRKFGIGEKLKIAQKETALEMGYDRITWTYDPLETVNGNLNIHKLGAIAKEYIPNVYGEMADNLNAGIPTDRFLVEWHLNEQNKVNVKHVYVKEANIPYALYTNEIDNFPFPEKTDLSLHDPHIFVPVPAQFQEIKRADLQLAKKWREKTGEVFSHYLSQGWVVSDLVKDNRHIGQYLYLLENGGQGNGN</sequence>
<reference evidence="2" key="1">
    <citation type="journal article" date="2025" name="Aquaculture">
        <title>Assessment of the bioflocculant production and safety properties of Metabacillus hrfriensis sp. nov. based on phenotypic and whole-genome sequencing analysis.</title>
        <authorList>
            <person name="Zhang R."/>
            <person name="Zhao Z."/>
            <person name="Luo L."/>
            <person name="Wang S."/>
            <person name="Guo K."/>
            <person name="Xu W."/>
        </authorList>
    </citation>
    <scope>NUCLEOTIDE SEQUENCE [LARGE SCALE GENOMIC DNA]</scope>
    <source>
        <strain evidence="2">CT-WN-B3</strain>
    </source>
</reference>
<keyword evidence="1" id="KW-0808">Transferase</keyword>
<name>A0ACD4R9B2_9BACI</name>
<accession>A0ACD4R9B2</accession>
<evidence type="ECO:0000313" key="1">
    <source>
        <dbReference type="EMBL" id="WHZ57041.1"/>
    </source>
</evidence>
<dbReference type="EC" id="2.3.1.-" evidence="1"/>
<gene>
    <name evidence="1" type="ORF">QLQ22_20635</name>
</gene>
<protein>
    <submittedName>
        <fullName evidence="1">GNAT family N-acetyltransferase</fullName>
        <ecNumber evidence="1">2.3.1.-</ecNumber>
    </submittedName>
</protein>
<evidence type="ECO:0000313" key="2">
    <source>
        <dbReference type="Proteomes" id="UP001226091"/>
    </source>
</evidence>
<keyword evidence="2" id="KW-1185">Reference proteome</keyword>
<proteinExistence type="predicted"/>
<keyword evidence="1" id="KW-0012">Acyltransferase</keyword>